<reference evidence="2 3" key="1">
    <citation type="journal article" date="2007" name="Appl. Environ. Microbiol.">
        <title>Genome sequence of the cellulolytic gliding bacterium Cytophaga hutchinsonii.</title>
        <authorList>
            <person name="Xie G."/>
            <person name="Bruce D.C."/>
            <person name="Challacombe J.F."/>
            <person name="Chertkov O."/>
            <person name="Detter J.C."/>
            <person name="Gilna P."/>
            <person name="Han C.S."/>
            <person name="Lucas S."/>
            <person name="Misra M."/>
            <person name="Myers G.L."/>
            <person name="Richardson P."/>
            <person name="Tapia R."/>
            <person name="Thayer N."/>
            <person name="Thompson L.S."/>
            <person name="Brettin T.S."/>
            <person name="Henrissat B."/>
            <person name="Wilson D.B."/>
            <person name="McBride M.J."/>
        </authorList>
    </citation>
    <scope>NUCLEOTIDE SEQUENCE [LARGE SCALE GENOMIC DNA]</scope>
    <source>
        <strain evidence="3">ATCC 33406 / DSM 1761 / CIP 103989 / NBRC 15051 / NCIMB 9469 / D465</strain>
    </source>
</reference>
<dbReference type="OrthoDB" id="9776116at2"/>
<dbReference type="Gene3D" id="3.40.50.410">
    <property type="entry name" value="von Willebrand factor, type A domain"/>
    <property type="match status" value="1"/>
</dbReference>
<gene>
    <name evidence="2" type="ordered locus">CHU_2222</name>
</gene>
<dbReference type="AlphaFoldDB" id="A0A6N4SST7"/>
<evidence type="ECO:0000313" key="3">
    <source>
        <dbReference type="Proteomes" id="UP000001822"/>
    </source>
</evidence>
<dbReference type="EMBL" id="CP000383">
    <property type="protein sequence ID" value="ABG59485.1"/>
    <property type="molecule type" value="Genomic_DNA"/>
</dbReference>
<dbReference type="PANTHER" id="PTHR33608:SF7">
    <property type="entry name" value="DUF58 DOMAIN-CONTAINING PROTEIN"/>
    <property type="match status" value="1"/>
</dbReference>
<protein>
    <recommendedName>
        <fullName evidence="1">DUF58 domain-containing protein</fullName>
    </recommendedName>
</protein>
<dbReference type="RefSeq" id="WP_011585602.1">
    <property type="nucleotide sequence ID" value="NC_008255.1"/>
</dbReference>
<dbReference type="InterPro" id="IPR002881">
    <property type="entry name" value="DUF58"/>
</dbReference>
<dbReference type="PANTHER" id="PTHR33608">
    <property type="entry name" value="BLL2464 PROTEIN"/>
    <property type="match status" value="1"/>
</dbReference>
<dbReference type="SUPFAM" id="SSF53300">
    <property type="entry name" value="vWA-like"/>
    <property type="match status" value="1"/>
</dbReference>
<dbReference type="KEGG" id="chu:CHU_2222"/>
<accession>A0A6N4SST7</accession>
<organism evidence="2 3">
    <name type="scientific">Cytophaga hutchinsonii (strain ATCC 33406 / DSM 1761 / CIP 103989 / NBRC 15051 / NCIMB 9469 / D465)</name>
    <dbReference type="NCBI Taxonomy" id="269798"/>
    <lineage>
        <taxon>Bacteria</taxon>
        <taxon>Pseudomonadati</taxon>
        <taxon>Bacteroidota</taxon>
        <taxon>Cytophagia</taxon>
        <taxon>Cytophagales</taxon>
        <taxon>Cytophagaceae</taxon>
        <taxon>Cytophaga</taxon>
    </lineage>
</organism>
<dbReference type="InterPro" id="IPR036465">
    <property type="entry name" value="vWFA_dom_sf"/>
</dbReference>
<sequence length="298" mass="34974">MNLEELGEYGNLELLTKKLVDGFITGKHKSPYHGFSVEFAEHRNYNPGDNTRFIDWKVYAKTDKLFTKRFDEETNLRCVLALDISSSMYFPENTNDKLRFSTIACGSLANLLQRQRDAFGLCLFSDSIDYMSQTKSTSIHLHNILIQLQQTLDKQPAQKVTHLPEVLHLLAEQIHRRSMVVVFTDFLGEDKRMEELFTSLQHLKHNKHDIILFHVWDSQQEELFELEDRPYLLTDAESGDQIKIYPQEIKEEYSKKVQAYFYELKLKCGDYGIEFIEADIRKSFDQIFVPFLLKRNAI</sequence>
<dbReference type="Pfam" id="PF01882">
    <property type="entry name" value="DUF58"/>
    <property type="match status" value="1"/>
</dbReference>
<evidence type="ECO:0000313" key="2">
    <source>
        <dbReference type="EMBL" id="ABG59485.1"/>
    </source>
</evidence>
<name>A0A6N4SST7_CYTH3</name>
<feature type="domain" description="DUF58" evidence="1">
    <location>
        <begin position="41"/>
        <end position="258"/>
    </location>
</feature>
<keyword evidence="3" id="KW-1185">Reference proteome</keyword>
<proteinExistence type="predicted"/>
<evidence type="ECO:0000259" key="1">
    <source>
        <dbReference type="Pfam" id="PF01882"/>
    </source>
</evidence>
<dbReference type="Proteomes" id="UP000001822">
    <property type="component" value="Chromosome"/>
</dbReference>